<dbReference type="EMBL" id="KZ301973">
    <property type="protein sequence ID" value="PFH53519.1"/>
    <property type="molecule type" value="Genomic_DNA"/>
</dbReference>
<dbReference type="InterPro" id="IPR013149">
    <property type="entry name" value="ADH-like_C"/>
</dbReference>
<keyword evidence="6" id="KW-0560">Oxidoreductase</keyword>
<gene>
    <name evidence="9" type="ORF">AMATHDRAFT_137183</name>
</gene>
<comment type="cofactor">
    <cofactor evidence="1">
        <name>Zn(2+)</name>
        <dbReference type="ChEBI" id="CHEBI:29105"/>
    </cofactor>
</comment>
<dbReference type="GO" id="GO:0005737">
    <property type="term" value="C:cytoplasm"/>
    <property type="evidence" value="ECO:0007669"/>
    <property type="project" value="TreeGrafter"/>
</dbReference>
<evidence type="ECO:0000313" key="10">
    <source>
        <dbReference type="Proteomes" id="UP000242287"/>
    </source>
</evidence>
<dbReference type="Pfam" id="PF08240">
    <property type="entry name" value="ADH_N"/>
    <property type="match status" value="1"/>
</dbReference>
<evidence type="ECO:0000256" key="4">
    <source>
        <dbReference type="ARBA" id="ARBA00022723"/>
    </source>
</evidence>
<evidence type="ECO:0000256" key="3">
    <source>
        <dbReference type="ARBA" id="ARBA00013190"/>
    </source>
</evidence>
<feature type="domain" description="Enoyl reductase (ER)" evidence="8">
    <location>
        <begin position="20"/>
        <end position="364"/>
    </location>
</feature>
<dbReference type="AlphaFoldDB" id="A0A2A9NSK2"/>
<dbReference type="PANTHER" id="PTHR42940">
    <property type="entry name" value="ALCOHOL DEHYDROGENASE 1-RELATED"/>
    <property type="match status" value="1"/>
</dbReference>
<organism evidence="9 10">
    <name type="scientific">Amanita thiersii Skay4041</name>
    <dbReference type="NCBI Taxonomy" id="703135"/>
    <lineage>
        <taxon>Eukaryota</taxon>
        <taxon>Fungi</taxon>
        <taxon>Dikarya</taxon>
        <taxon>Basidiomycota</taxon>
        <taxon>Agaricomycotina</taxon>
        <taxon>Agaricomycetes</taxon>
        <taxon>Agaricomycetidae</taxon>
        <taxon>Agaricales</taxon>
        <taxon>Pluteineae</taxon>
        <taxon>Amanitaceae</taxon>
        <taxon>Amanita</taxon>
    </lineage>
</organism>
<protein>
    <recommendedName>
        <fullName evidence="3">alcohol dehydrogenase</fullName>
        <ecNumber evidence="3">1.1.1.1</ecNumber>
    </recommendedName>
</protein>
<dbReference type="Gene3D" id="3.40.50.720">
    <property type="entry name" value="NAD(P)-binding Rossmann-like Domain"/>
    <property type="match status" value="1"/>
</dbReference>
<keyword evidence="5" id="KW-0862">Zinc</keyword>
<name>A0A2A9NSK2_9AGAR</name>
<dbReference type="OrthoDB" id="1879366at2759"/>
<keyword evidence="7" id="KW-0520">NAD</keyword>
<dbReference type="Pfam" id="PF00107">
    <property type="entry name" value="ADH_zinc_N"/>
    <property type="match status" value="1"/>
</dbReference>
<comment type="similarity">
    <text evidence="2">Belongs to the zinc-containing alcohol dehydrogenase family.</text>
</comment>
<dbReference type="InterPro" id="IPR036291">
    <property type="entry name" value="NAD(P)-bd_dom_sf"/>
</dbReference>
<dbReference type="STRING" id="703135.A0A2A9NSK2"/>
<dbReference type="InterPro" id="IPR013154">
    <property type="entry name" value="ADH-like_N"/>
</dbReference>
<dbReference type="SMART" id="SM00829">
    <property type="entry name" value="PKS_ER"/>
    <property type="match status" value="1"/>
</dbReference>
<dbReference type="GO" id="GO:0046872">
    <property type="term" value="F:metal ion binding"/>
    <property type="evidence" value="ECO:0007669"/>
    <property type="project" value="UniProtKB-KW"/>
</dbReference>
<dbReference type="Proteomes" id="UP000242287">
    <property type="component" value="Unassembled WGS sequence"/>
</dbReference>
<dbReference type="InterPro" id="IPR011032">
    <property type="entry name" value="GroES-like_sf"/>
</dbReference>
<keyword evidence="10" id="KW-1185">Reference proteome</keyword>
<evidence type="ECO:0000256" key="6">
    <source>
        <dbReference type="ARBA" id="ARBA00023002"/>
    </source>
</evidence>
<sequence length="366" mass="38980">MALVLDIPKTARAAVLNAKGEEYSFLSSHPVPQPESLKPGECLVKIECSGVCHSDLHIKHGQQPWTFRAKLPLIGGHEGIGTVVAIGQHTHAPQVKVGDRVGLKWIADVCGHCDMCRQAHEQSSLNCIACRSSKAHGFTVDGSFQEYVVSYVNYVTPIPEGLDSITAAPLLCGGLTIYRAMKEAGAKAGDWVAIAGAGGGLGHLGVQFAVAMGLRVIAIDTGEAKRKLCTELGAEAWVDFRTTENLVQAVVSIADNLGPHAAVLTVGEARPFNDAILYLRNTGTLVSVGLPHSQTNPEIPLIMIIAKTITIKGTMTGNREDMAEALALAARGKVKLNCDVRKLEQLNDVMNELDKGDVAGRIVLKM</sequence>
<dbReference type="SUPFAM" id="SSF51735">
    <property type="entry name" value="NAD(P)-binding Rossmann-fold domains"/>
    <property type="match status" value="1"/>
</dbReference>
<reference evidence="9 10" key="1">
    <citation type="submission" date="2014-02" db="EMBL/GenBank/DDBJ databases">
        <title>Transposable element dynamics among asymbiotic and ectomycorrhizal Amanita fungi.</title>
        <authorList>
            <consortium name="DOE Joint Genome Institute"/>
            <person name="Hess J."/>
            <person name="Skrede I."/>
            <person name="Wolfe B."/>
            <person name="LaButti K."/>
            <person name="Ohm R.A."/>
            <person name="Grigoriev I.V."/>
            <person name="Pringle A."/>
        </authorList>
    </citation>
    <scope>NUCLEOTIDE SEQUENCE [LARGE SCALE GENOMIC DNA]</scope>
    <source>
        <strain evidence="9 10">SKay4041</strain>
    </source>
</reference>
<dbReference type="Gene3D" id="3.90.180.10">
    <property type="entry name" value="Medium-chain alcohol dehydrogenases, catalytic domain"/>
    <property type="match status" value="1"/>
</dbReference>
<evidence type="ECO:0000256" key="7">
    <source>
        <dbReference type="ARBA" id="ARBA00023027"/>
    </source>
</evidence>
<evidence type="ECO:0000313" key="9">
    <source>
        <dbReference type="EMBL" id="PFH53519.1"/>
    </source>
</evidence>
<evidence type="ECO:0000256" key="1">
    <source>
        <dbReference type="ARBA" id="ARBA00001947"/>
    </source>
</evidence>
<evidence type="ECO:0000259" key="8">
    <source>
        <dbReference type="SMART" id="SM00829"/>
    </source>
</evidence>
<dbReference type="EC" id="1.1.1.1" evidence="3"/>
<evidence type="ECO:0000256" key="5">
    <source>
        <dbReference type="ARBA" id="ARBA00022833"/>
    </source>
</evidence>
<keyword evidence="4" id="KW-0479">Metal-binding</keyword>
<dbReference type="GO" id="GO:0004022">
    <property type="term" value="F:alcohol dehydrogenase (NAD+) activity"/>
    <property type="evidence" value="ECO:0007669"/>
    <property type="project" value="UniProtKB-EC"/>
</dbReference>
<dbReference type="CDD" id="cd08297">
    <property type="entry name" value="CAD3"/>
    <property type="match status" value="1"/>
</dbReference>
<evidence type="ECO:0000256" key="2">
    <source>
        <dbReference type="ARBA" id="ARBA00008072"/>
    </source>
</evidence>
<proteinExistence type="inferred from homology"/>
<dbReference type="PANTHER" id="PTHR42940:SF3">
    <property type="entry name" value="ALCOHOL DEHYDROGENASE 1-RELATED"/>
    <property type="match status" value="1"/>
</dbReference>
<accession>A0A2A9NSK2</accession>
<dbReference type="SUPFAM" id="SSF50129">
    <property type="entry name" value="GroES-like"/>
    <property type="match status" value="1"/>
</dbReference>
<dbReference type="FunFam" id="3.40.50.720:FF:000039">
    <property type="entry name" value="Alcohol dehydrogenase AdhP"/>
    <property type="match status" value="1"/>
</dbReference>
<dbReference type="InterPro" id="IPR020843">
    <property type="entry name" value="ER"/>
</dbReference>